<dbReference type="GO" id="GO:0016810">
    <property type="term" value="F:hydrolase activity, acting on carbon-nitrogen (but not peptide) bonds"/>
    <property type="evidence" value="ECO:0007669"/>
    <property type="project" value="InterPro"/>
</dbReference>
<dbReference type="GO" id="GO:0005576">
    <property type="term" value="C:extracellular region"/>
    <property type="evidence" value="ECO:0007669"/>
    <property type="project" value="UniProtKB-SubCell"/>
</dbReference>
<name>A0A6J7A040_9ZZZZ</name>
<dbReference type="Gene3D" id="3.20.20.370">
    <property type="entry name" value="Glycoside hydrolase/deacetylase"/>
    <property type="match status" value="1"/>
</dbReference>
<accession>A0A6J7A040</accession>
<dbReference type="PANTHER" id="PTHR34216:SF3">
    <property type="entry name" value="POLY-BETA-1,6-N-ACETYL-D-GLUCOSAMINE N-DEACETYLASE"/>
    <property type="match status" value="1"/>
</dbReference>
<gene>
    <name evidence="4" type="ORF">UFOPK3139_01048</name>
    <name evidence="5" type="ORF">UFOPK3543_03152</name>
</gene>
<evidence type="ECO:0000256" key="2">
    <source>
        <dbReference type="ARBA" id="ARBA00022729"/>
    </source>
</evidence>
<protein>
    <submittedName>
        <fullName evidence="4">Unannotated protein</fullName>
    </submittedName>
</protein>
<reference evidence="4" key="1">
    <citation type="submission" date="2020-05" db="EMBL/GenBank/DDBJ databases">
        <authorList>
            <person name="Chiriac C."/>
            <person name="Salcher M."/>
            <person name="Ghai R."/>
            <person name="Kavagutti S V."/>
        </authorList>
    </citation>
    <scope>NUCLEOTIDE SEQUENCE</scope>
</reference>
<proteinExistence type="predicted"/>
<dbReference type="EMBL" id="CAFABA010000033">
    <property type="protein sequence ID" value="CAB4826246.1"/>
    <property type="molecule type" value="Genomic_DNA"/>
</dbReference>
<sequence>MKCAMVTCVSIILPMLLGRTVKYVAAAAQPSGRGVVVLIYHRVGGESGSSVDLEPALFAEQLRWLHEHRRVVSIDVAVDALVAHEDVDDVVVITFDDGTADFADHVVPALMAQDTPATLYVATDFMDRGEPFPWGAPPISWAALRDAASTGLVTVGSHTHTHRLLDRCDEATVRSEIDRSIDRIGTELDAATRHFAYPKAVHGSSFAESVVRERFRSAALAGTRPNRPGRTDVHRLARSPIQRSDGMRYFAAKARGGMRLEDDLRRVANRVRYRGASS</sequence>
<dbReference type="EMBL" id="CAFBMH010000213">
    <property type="protein sequence ID" value="CAB4939371.1"/>
    <property type="molecule type" value="Genomic_DNA"/>
</dbReference>
<dbReference type="PANTHER" id="PTHR34216">
    <property type="match status" value="1"/>
</dbReference>
<dbReference type="GO" id="GO:0005975">
    <property type="term" value="P:carbohydrate metabolic process"/>
    <property type="evidence" value="ECO:0007669"/>
    <property type="project" value="InterPro"/>
</dbReference>
<evidence type="ECO:0000256" key="1">
    <source>
        <dbReference type="ARBA" id="ARBA00004613"/>
    </source>
</evidence>
<dbReference type="InterPro" id="IPR011330">
    <property type="entry name" value="Glyco_hydro/deAcase_b/a-brl"/>
</dbReference>
<feature type="domain" description="NodB homology" evidence="3">
    <location>
        <begin position="89"/>
        <end position="278"/>
    </location>
</feature>
<dbReference type="PROSITE" id="PS51677">
    <property type="entry name" value="NODB"/>
    <property type="match status" value="1"/>
</dbReference>
<dbReference type="Pfam" id="PF01522">
    <property type="entry name" value="Polysacc_deac_1"/>
    <property type="match status" value="1"/>
</dbReference>
<dbReference type="CDD" id="cd10918">
    <property type="entry name" value="CE4_NodB_like_5s_6s"/>
    <property type="match status" value="1"/>
</dbReference>
<comment type="subcellular location">
    <subcellularLocation>
        <location evidence="1">Secreted</location>
    </subcellularLocation>
</comment>
<evidence type="ECO:0000259" key="3">
    <source>
        <dbReference type="PROSITE" id="PS51677"/>
    </source>
</evidence>
<dbReference type="SUPFAM" id="SSF88713">
    <property type="entry name" value="Glycoside hydrolase/deacetylase"/>
    <property type="match status" value="1"/>
</dbReference>
<dbReference type="AlphaFoldDB" id="A0A6J7A040"/>
<organism evidence="4">
    <name type="scientific">freshwater metagenome</name>
    <dbReference type="NCBI Taxonomy" id="449393"/>
    <lineage>
        <taxon>unclassified sequences</taxon>
        <taxon>metagenomes</taxon>
        <taxon>ecological metagenomes</taxon>
    </lineage>
</organism>
<evidence type="ECO:0000313" key="4">
    <source>
        <dbReference type="EMBL" id="CAB4826246.1"/>
    </source>
</evidence>
<dbReference type="InterPro" id="IPR002509">
    <property type="entry name" value="NODB_dom"/>
</dbReference>
<keyword evidence="2" id="KW-0732">Signal</keyword>
<evidence type="ECO:0000313" key="5">
    <source>
        <dbReference type="EMBL" id="CAB4939371.1"/>
    </source>
</evidence>
<dbReference type="InterPro" id="IPR051398">
    <property type="entry name" value="Polysacch_Deacetylase"/>
</dbReference>